<sequence length="259" mass="27839">MKALKLFPLLIFILIIASCKKDNVSAPDESQDLAYKEKVIQLLHHNTVKADSIKDAGITPVGTLNLNFDTYKAAYDYVNSFVGKDLQSTDTIQPPNSQAGARAQDAEVPLTQDPTTPPVTDHNGSWDITYTANPIVTCTIQNTLHTFQFGLIYALRIKVHYSLWPTAVVENYPHDAQLAYTGPGTITSISPANLVTATLPTLGPPNTGKISGLIQGTIAVAGSPVASLLFVLSGGYTWNIPTLIGEPIIVRTTMSAVSF</sequence>
<evidence type="ECO:0000313" key="2">
    <source>
        <dbReference type="EMBL" id="KAA2238940.1"/>
    </source>
</evidence>
<dbReference type="Proteomes" id="UP000324611">
    <property type="component" value="Unassembled WGS sequence"/>
</dbReference>
<name>A0A5B2VK25_9BACT</name>
<protein>
    <submittedName>
        <fullName evidence="2">Uncharacterized protein</fullName>
    </submittedName>
</protein>
<dbReference type="AlphaFoldDB" id="A0A5B2VK25"/>
<evidence type="ECO:0000256" key="1">
    <source>
        <dbReference type="SAM" id="MobiDB-lite"/>
    </source>
</evidence>
<proteinExistence type="predicted"/>
<reference evidence="2 3" key="1">
    <citation type="submission" date="2019-09" db="EMBL/GenBank/DDBJ databases">
        <title>Chitinophaga ginsengihumi sp. nov., isolated from soil of ginseng rhizosphere.</title>
        <authorList>
            <person name="Lee J."/>
        </authorList>
    </citation>
    <scope>NUCLEOTIDE SEQUENCE [LARGE SCALE GENOMIC DNA]</scope>
    <source>
        <strain evidence="2 3">BN140078</strain>
    </source>
</reference>
<evidence type="ECO:0000313" key="3">
    <source>
        <dbReference type="Proteomes" id="UP000324611"/>
    </source>
</evidence>
<keyword evidence="3" id="KW-1185">Reference proteome</keyword>
<dbReference type="PROSITE" id="PS51257">
    <property type="entry name" value="PROKAR_LIPOPROTEIN"/>
    <property type="match status" value="1"/>
</dbReference>
<dbReference type="RefSeq" id="WP_149840119.1">
    <property type="nucleotide sequence ID" value="NZ_VUOC01000004.1"/>
</dbReference>
<dbReference type="EMBL" id="VUOC01000004">
    <property type="protein sequence ID" value="KAA2238940.1"/>
    <property type="molecule type" value="Genomic_DNA"/>
</dbReference>
<comment type="caution">
    <text evidence="2">The sequence shown here is derived from an EMBL/GenBank/DDBJ whole genome shotgun (WGS) entry which is preliminary data.</text>
</comment>
<organism evidence="2 3">
    <name type="scientific">Chitinophaga agrisoli</name>
    <dbReference type="NCBI Taxonomy" id="2607653"/>
    <lineage>
        <taxon>Bacteria</taxon>
        <taxon>Pseudomonadati</taxon>
        <taxon>Bacteroidota</taxon>
        <taxon>Chitinophagia</taxon>
        <taxon>Chitinophagales</taxon>
        <taxon>Chitinophagaceae</taxon>
        <taxon>Chitinophaga</taxon>
    </lineage>
</organism>
<reference evidence="2 3" key="2">
    <citation type="submission" date="2019-09" db="EMBL/GenBank/DDBJ databases">
        <authorList>
            <person name="Jin C."/>
        </authorList>
    </citation>
    <scope>NUCLEOTIDE SEQUENCE [LARGE SCALE GENOMIC DNA]</scope>
    <source>
        <strain evidence="2 3">BN140078</strain>
    </source>
</reference>
<feature type="region of interest" description="Disordered" evidence="1">
    <location>
        <begin position="92"/>
        <end position="124"/>
    </location>
</feature>
<gene>
    <name evidence="2" type="ORF">F0L74_22255</name>
</gene>
<accession>A0A5B2VK25</accession>